<reference evidence="6" key="1">
    <citation type="journal article" date="2013" name="Nature">
        <title>Pan genome of the phytoplankton Emiliania underpins its global distribution.</title>
        <authorList>
            <person name="Read B.A."/>
            <person name="Kegel J."/>
            <person name="Klute M.J."/>
            <person name="Kuo A."/>
            <person name="Lefebvre S.C."/>
            <person name="Maumus F."/>
            <person name="Mayer C."/>
            <person name="Miller J."/>
            <person name="Monier A."/>
            <person name="Salamov A."/>
            <person name="Young J."/>
            <person name="Aguilar M."/>
            <person name="Claverie J.M."/>
            <person name="Frickenhaus S."/>
            <person name="Gonzalez K."/>
            <person name="Herman E.K."/>
            <person name="Lin Y.C."/>
            <person name="Napier J."/>
            <person name="Ogata H."/>
            <person name="Sarno A.F."/>
            <person name="Shmutz J."/>
            <person name="Schroeder D."/>
            <person name="de Vargas C."/>
            <person name="Verret F."/>
            <person name="von Dassow P."/>
            <person name="Valentin K."/>
            <person name="Van de Peer Y."/>
            <person name="Wheeler G."/>
            <person name="Dacks J.B."/>
            <person name="Delwiche C.F."/>
            <person name="Dyhrman S.T."/>
            <person name="Glockner G."/>
            <person name="John U."/>
            <person name="Richards T."/>
            <person name="Worden A.Z."/>
            <person name="Zhang X."/>
            <person name="Grigoriev I.V."/>
            <person name="Allen A.E."/>
            <person name="Bidle K."/>
            <person name="Borodovsky M."/>
            <person name="Bowler C."/>
            <person name="Brownlee C."/>
            <person name="Cock J.M."/>
            <person name="Elias M."/>
            <person name="Gladyshev V.N."/>
            <person name="Groth M."/>
            <person name="Guda C."/>
            <person name="Hadaegh A."/>
            <person name="Iglesias-Rodriguez M.D."/>
            <person name="Jenkins J."/>
            <person name="Jones B.M."/>
            <person name="Lawson T."/>
            <person name="Leese F."/>
            <person name="Lindquist E."/>
            <person name="Lobanov A."/>
            <person name="Lomsadze A."/>
            <person name="Malik S.B."/>
            <person name="Marsh M.E."/>
            <person name="Mackinder L."/>
            <person name="Mock T."/>
            <person name="Mueller-Roeber B."/>
            <person name="Pagarete A."/>
            <person name="Parker M."/>
            <person name="Probert I."/>
            <person name="Quesneville H."/>
            <person name="Raines C."/>
            <person name="Rensing S.A."/>
            <person name="Riano-Pachon D.M."/>
            <person name="Richier S."/>
            <person name="Rokitta S."/>
            <person name="Shiraiwa Y."/>
            <person name="Soanes D.M."/>
            <person name="van der Giezen M."/>
            <person name="Wahlund T.M."/>
            <person name="Williams B."/>
            <person name="Wilson W."/>
            <person name="Wolfe G."/>
            <person name="Wurch L.L."/>
        </authorList>
    </citation>
    <scope>NUCLEOTIDE SEQUENCE</scope>
</reference>
<dbReference type="InterPro" id="IPR027417">
    <property type="entry name" value="P-loop_NTPase"/>
</dbReference>
<dbReference type="CDD" id="cd01428">
    <property type="entry name" value="ADK"/>
    <property type="match status" value="1"/>
</dbReference>
<keyword evidence="2" id="KW-0547">Nucleotide-binding</keyword>
<evidence type="ECO:0000256" key="3">
    <source>
        <dbReference type="ARBA" id="ARBA00022777"/>
    </source>
</evidence>
<name>A0A0D3KC34_EMIH1</name>
<dbReference type="PaxDb" id="2903-EOD33319"/>
<dbReference type="GO" id="GO:0019205">
    <property type="term" value="F:nucleobase-containing compound kinase activity"/>
    <property type="evidence" value="ECO:0007669"/>
    <property type="project" value="InterPro"/>
</dbReference>
<accession>A0A0D3KC34</accession>
<dbReference type="PANTHER" id="PTHR23359">
    <property type="entry name" value="NUCLEOTIDE KINASE"/>
    <property type="match status" value="1"/>
</dbReference>
<dbReference type="PROSITE" id="PS00113">
    <property type="entry name" value="ADENYLATE_KINASE"/>
    <property type="match status" value="1"/>
</dbReference>
<evidence type="ECO:0000256" key="4">
    <source>
        <dbReference type="RuleBase" id="RU003330"/>
    </source>
</evidence>
<reference evidence="5" key="2">
    <citation type="submission" date="2024-10" db="UniProtKB">
        <authorList>
            <consortium name="EnsemblProtists"/>
        </authorList>
    </citation>
    <scope>IDENTIFICATION</scope>
</reference>
<keyword evidence="1 4" id="KW-0808">Transferase</keyword>
<proteinExistence type="inferred from homology"/>
<dbReference type="AlphaFoldDB" id="A0A0D3KC34"/>
<dbReference type="PRINTS" id="PR00094">
    <property type="entry name" value="ADENYLTKNASE"/>
</dbReference>
<dbReference type="InterPro" id="IPR033690">
    <property type="entry name" value="Adenylat_kinase_CS"/>
</dbReference>
<dbReference type="InterPro" id="IPR000850">
    <property type="entry name" value="Adenylat/UMP-CMP_kin"/>
</dbReference>
<dbReference type="Proteomes" id="UP000013827">
    <property type="component" value="Unassembled WGS sequence"/>
</dbReference>
<dbReference type="SUPFAM" id="SSF52540">
    <property type="entry name" value="P-loop containing nucleoside triphosphate hydrolases"/>
    <property type="match status" value="1"/>
</dbReference>
<dbReference type="HAMAP" id="MF_00235">
    <property type="entry name" value="Adenylate_kinase_Adk"/>
    <property type="match status" value="1"/>
</dbReference>
<dbReference type="GeneID" id="17278589"/>
<evidence type="ECO:0000256" key="2">
    <source>
        <dbReference type="ARBA" id="ARBA00022741"/>
    </source>
</evidence>
<dbReference type="Gene3D" id="3.40.50.300">
    <property type="entry name" value="P-loop containing nucleotide triphosphate hydrolases"/>
    <property type="match status" value="1"/>
</dbReference>
<evidence type="ECO:0000313" key="5">
    <source>
        <dbReference type="EnsemblProtists" id="EOD33319"/>
    </source>
</evidence>
<dbReference type="HOGENOM" id="CLU_032354_2_2_1"/>
<dbReference type="GO" id="GO:0006139">
    <property type="term" value="P:nucleobase-containing compound metabolic process"/>
    <property type="evidence" value="ECO:0007669"/>
    <property type="project" value="InterPro"/>
</dbReference>
<dbReference type="Pfam" id="PF00406">
    <property type="entry name" value="ADK"/>
    <property type="match status" value="1"/>
</dbReference>
<organism evidence="5 6">
    <name type="scientific">Emiliania huxleyi (strain CCMP1516)</name>
    <dbReference type="NCBI Taxonomy" id="280463"/>
    <lineage>
        <taxon>Eukaryota</taxon>
        <taxon>Haptista</taxon>
        <taxon>Haptophyta</taxon>
        <taxon>Prymnesiophyceae</taxon>
        <taxon>Isochrysidales</taxon>
        <taxon>Noelaerhabdaceae</taxon>
        <taxon>Emiliania</taxon>
    </lineage>
</organism>
<dbReference type="EnsemblProtists" id="EOD33319">
    <property type="protein sequence ID" value="EOD33319"/>
    <property type="gene ID" value="EMIHUDRAFT_71775"/>
</dbReference>
<comment type="similarity">
    <text evidence="4">Belongs to the adenylate kinase family.</text>
</comment>
<sequence length="258" mass="27230">GAKGTHKGTYAKRVAKLLQAPHVVAGELIRREIAARTPLGVQFEATIAAGYLLPDDTAFRMVGARLAAPDVAEAGAVLDGYPRTVDQARRLDEVADVGLVVNLAMREDALVAKLLGRCACSNCGRGYNSATVHLLADCARGLPTVSLRPLLPPRGRCEECGCVRMERRADDTAATISNRLREYHKTCSPVEEHYRELEAAALGGGDGRGGRGGGPPLRVVDFEITAGIPETLPNLARAMLATGAVNVGDGSEALRGVR</sequence>
<dbReference type="GO" id="GO:0005524">
    <property type="term" value="F:ATP binding"/>
    <property type="evidence" value="ECO:0007669"/>
    <property type="project" value="InterPro"/>
</dbReference>
<dbReference type="STRING" id="2903.R1FJ00"/>
<evidence type="ECO:0008006" key="7">
    <source>
        <dbReference type="Google" id="ProtNLM"/>
    </source>
</evidence>
<dbReference type="RefSeq" id="XP_005785748.1">
    <property type="nucleotide sequence ID" value="XM_005785691.1"/>
</dbReference>
<evidence type="ECO:0000256" key="1">
    <source>
        <dbReference type="ARBA" id="ARBA00022679"/>
    </source>
</evidence>
<keyword evidence="6" id="KW-1185">Reference proteome</keyword>
<keyword evidence="3 4" id="KW-0418">Kinase</keyword>
<dbReference type="OMA" id="FFKNSNC"/>
<protein>
    <recommendedName>
        <fullName evidence="7">Adenylate kinase</fullName>
    </recommendedName>
</protein>
<evidence type="ECO:0000313" key="6">
    <source>
        <dbReference type="Proteomes" id="UP000013827"/>
    </source>
</evidence>
<dbReference type="KEGG" id="ehx:EMIHUDRAFT_71775"/>
<dbReference type="eggNOG" id="KOG3078">
    <property type="taxonomic scope" value="Eukaryota"/>
</dbReference>